<accession>A0A173YMA3</accession>
<reference evidence="10 14" key="3">
    <citation type="journal article" date="2019" name="Science, e1252229">
        <title>Invertible promoters mediate bacterial phase variation, antibiotic resistance, and host adaptation in the gut.</title>
        <authorList>
            <person name="Jiang X."/>
            <person name="Hall A.B."/>
            <person name="Arthur T.D."/>
            <person name="Plichta D.R."/>
            <person name="Covington C.T."/>
            <person name="Poyet M."/>
            <person name="Crothers J."/>
            <person name="Moses P.L."/>
            <person name="Tolonen A.C."/>
            <person name="Vlamakis H."/>
            <person name="Alm E.J."/>
            <person name="Xavier R.J."/>
        </authorList>
    </citation>
    <scope>NUCLEOTIDE SEQUENCE [LARGE SCALE GENOMIC DNA]</scope>
    <source>
        <strain evidence="10">Af_0058</strain>
        <strain evidence="14">af_0058</strain>
    </source>
</reference>
<comment type="similarity">
    <text evidence="2">Belongs to the CDP-glycerol glycerophosphotransferase family.</text>
</comment>
<dbReference type="SUPFAM" id="SSF53756">
    <property type="entry name" value="UDP-Glycosyltransferase/glycogen phosphorylase"/>
    <property type="match status" value="1"/>
</dbReference>
<evidence type="ECO:0000313" key="13">
    <source>
        <dbReference type="Proteomes" id="UP000285897"/>
    </source>
</evidence>
<protein>
    <submittedName>
        <fullName evidence="7 8">Glycerophosphotransferase</fullName>
        <ecNumber evidence="7">2.7.8.12</ecNumber>
    </submittedName>
</protein>
<evidence type="ECO:0000256" key="5">
    <source>
        <dbReference type="ARBA" id="ARBA00022944"/>
    </source>
</evidence>
<evidence type="ECO:0000256" key="6">
    <source>
        <dbReference type="ARBA" id="ARBA00023136"/>
    </source>
</evidence>
<evidence type="ECO:0000313" key="7">
    <source>
        <dbReference type="EMBL" id="CUN65252.1"/>
    </source>
</evidence>
<dbReference type="Proteomes" id="UP000285897">
    <property type="component" value="Unassembled WGS sequence"/>
</dbReference>
<dbReference type="InterPro" id="IPR051612">
    <property type="entry name" value="Teichoic_Acid_Biosynth"/>
</dbReference>
<dbReference type="InterPro" id="IPR043149">
    <property type="entry name" value="TagF_N"/>
</dbReference>
<reference evidence="12 13" key="2">
    <citation type="submission" date="2018-08" db="EMBL/GenBank/DDBJ databases">
        <title>A genome reference for cultivated species of the human gut microbiota.</title>
        <authorList>
            <person name="Zou Y."/>
            <person name="Xue W."/>
            <person name="Luo G."/>
        </authorList>
    </citation>
    <scope>NUCLEOTIDE SEQUENCE [LARGE SCALE GENOMIC DNA]</scope>
    <source>
        <strain evidence="9 13">AF37-6AC</strain>
        <strain evidence="8 12">OM03-6</strain>
    </source>
</reference>
<dbReference type="AlphaFoldDB" id="A0A173YMA3"/>
<dbReference type="Proteomes" id="UP000261105">
    <property type="component" value="Unassembled WGS sequence"/>
</dbReference>
<dbReference type="Proteomes" id="UP000293506">
    <property type="component" value="Unassembled WGS sequence"/>
</dbReference>
<dbReference type="Pfam" id="PF04464">
    <property type="entry name" value="Glyphos_transf"/>
    <property type="match status" value="1"/>
</dbReference>
<name>A0A173YMA3_9FIRM</name>
<evidence type="ECO:0000256" key="4">
    <source>
        <dbReference type="ARBA" id="ARBA00022679"/>
    </source>
</evidence>
<dbReference type="GO" id="GO:0005886">
    <property type="term" value="C:plasma membrane"/>
    <property type="evidence" value="ECO:0007669"/>
    <property type="project" value="UniProtKB-SubCell"/>
</dbReference>
<evidence type="ECO:0000256" key="3">
    <source>
        <dbReference type="ARBA" id="ARBA00022475"/>
    </source>
</evidence>
<keyword evidence="4 7" id="KW-0808">Transferase</keyword>
<dbReference type="PANTHER" id="PTHR37316:SF3">
    <property type="entry name" value="TEICHOIC ACID GLYCEROL-PHOSPHATE TRANSFERASE"/>
    <property type="match status" value="1"/>
</dbReference>
<keyword evidence="3" id="KW-1003">Cell membrane</keyword>
<keyword evidence="5" id="KW-0777">Teichoic acid biosynthesis</keyword>
<dbReference type="EMBL" id="QROS01000003">
    <property type="protein sequence ID" value="RHL48998.1"/>
    <property type="molecule type" value="Genomic_DNA"/>
</dbReference>
<proteinExistence type="inferred from homology"/>
<dbReference type="EMBL" id="CYZD01000002">
    <property type="protein sequence ID" value="CUN65252.1"/>
    <property type="molecule type" value="Genomic_DNA"/>
</dbReference>
<dbReference type="EC" id="2.7.8.12" evidence="7"/>
<dbReference type="PANTHER" id="PTHR37316">
    <property type="entry name" value="TEICHOIC ACID GLYCEROL-PHOSPHATE PRIMASE"/>
    <property type="match status" value="1"/>
</dbReference>
<dbReference type="Gene3D" id="3.40.50.12580">
    <property type="match status" value="1"/>
</dbReference>
<evidence type="ECO:0000313" key="14">
    <source>
        <dbReference type="Proteomes" id="UP000293506"/>
    </source>
</evidence>
<dbReference type="GO" id="GO:0019350">
    <property type="term" value="P:teichoic acid biosynthetic process"/>
    <property type="evidence" value="ECO:0007669"/>
    <property type="project" value="UniProtKB-KW"/>
</dbReference>
<evidence type="ECO:0000313" key="10">
    <source>
        <dbReference type="EMBL" id="RYT66754.1"/>
    </source>
</evidence>
<dbReference type="Proteomes" id="UP000095409">
    <property type="component" value="Unassembled WGS sequence"/>
</dbReference>
<dbReference type="Gene3D" id="3.40.50.11820">
    <property type="match status" value="1"/>
</dbReference>
<gene>
    <name evidence="7" type="primary">tagF_1</name>
    <name evidence="9" type="ORF">DW021_06650</name>
    <name evidence="8" type="ORF">DXB38_04755</name>
    <name evidence="10" type="ORF">EAI82_09405</name>
    <name evidence="7" type="ORF">ERS852394_00663</name>
</gene>
<evidence type="ECO:0000256" key="1">
    <source>
        <dbReference type="ARBA" id="ARBA00004202"/>
    </source>
</evidence>
<dbReference type="RefSeq" id="WP_055065661.1">
    <property type="nucleotide sequence ID" value="NZ_CYZD01000002.1"/>
</dbReference>
<dbReference type="EMBL" id="QSUZ01000004">
    <property type="protein sequence ID" value="RGN88990.1"/>
    <property type="molecule type" value="Genomic_DNA"/>
</dbReference>
<evidence type="ECO:0000313" key="9">
    <source>
        <dbReference type="EMBL" id="RHL48998.1"/>
    </source>
</evidence>
<dbReference type="InterPro" id="IPR007554">
    <property type="entry name" value="Glycerophosphate_synth"/>
</dbReference>
<reference evidence="7 11" key="1">
    <citation type="submission" date="2015-09" db="EMBL/GenBank/DDBJ databases">
        <authorList>
            <consortium name="Pathogen Informatics"/>
        </authorList>
    </citation>
    <scope>NUCLEOTIDE SEQUENCE [LARGE SCALE GENOMIC DNA]</scope>
    <source>
        <strain evidence="7 11">2789STDY5608837</strain>
    </source>
</reference>
<dbReference type="EMBL" id="RCXQ01000007">
    <property type="protein sequence ID" value="RYT66754.1"/>
    <property type="molecule type" value="Genomic_DNA"/>
</dbReference>
<organism evidence="7 11">
    <name type="scientific">Blautia obeum</name>
    <dbReference type="NCBI Taxonomy" id="40520"/>
    <lineage>
        <taxon>Bacteria</taxon>
        <taxon>Bacillati</taxon>
        <taxon>Bacillota</taxon>
        <taxon>Clostridia</taxon>
        <taxon>Lachnospirales</taxon>
        <taxon>Lachnospiraceae</taxon>
        <taxon>Blautia</taxon>
    </lineage>
</organism>
<dbReference type="InterPro" id="IPR043148">
    <property type="entry name" value="TagF_C"/>
</dbReference>
<evidence type="ECO:0000313" key="8">
    <source>
        <dbReference type="EMBL" id="RGN88990.1"/>
    </source>
</evidence>
<comment type="subcellular location">
    <subcellularLocation>
        <location evidence="1">Cell membrane</location>
        <topology evidence="1">Peripheral membrane protein</topology>
    </subcellularLocation>
</comment>
<evidence type="ECO:0000256" key="2">
    <source>
        <dbReference type="ARBA" id="ARBA00010488"/>
    </source>
</evidence>
<evidence type="ECO:0000313" key="11">
    <source>
        <dbReference type="Proteomes" id="UP000095409"/>
    </source>
</evidence>
<keyword evidence="6" id="KW-0472">Membrane</keyword>
<sequence length="396" mass="46504">MKNKVIIKVKKKLYNVIALPVLKKLFRILPISRNKIVFDNFCGKGYGGNPKYIAEAILDSKVKDIDLIWLVDNFMSDEERTLFPSNIRLVNNESIRGLFERATAKIWVDNVRHYHPIKKRKEQIYLQTWHGSMGAKRIEKDAENLLPKEYVREAKYDGLITDAIIADNYLQEQIYLRAFWLKPDTEILRFGFPQNDVIERDKNNSAKIDCLRSTLSINSQIYYVLYAPTFRDDFSTEGYNIDFESVIKAFEIRMKKKTKIIIRLHPNVAFQKEKIHFSERILDGTDYPNMQDLALVCDAVISDYSSTLFDFSMLAKPAFVCALDYEEYEKKRGFIPEFYEFPFPFATSNNELINVIRKYDEKEYKDNISSFYSKYPTYCDGHSSKRVCDWILTHIG</sequence>
<evidence type="ECO:0000313" key="12">
    <source>
        <dbReference type="Proteomes" id="UP000261105"/>
    </source>
</evidence>
<dbReference type="GO" id="GO:0047355">
    <property type="term" value="F:CDP-glycerol glycerophosphotransferase activity"/>
    <property type="evidence" value="ECO:0007669"/>
    <property type="project" value="UniProtKB-EC"/>
</dbReference>